<accession>A0A0E0SMF5</accession>
<dbReference type="Proteomes" id="UP000070720">
    <property type="component" value="Chromosome 3"/>
</dbReference>
<dbReference type="InParanoid" id="A0A098E3G2"/>
<dbReference type="VEuPathDB" id="FungiDB:FGRAMPH1_01G21847"/>
<accession>A0A098E3G2</accession>
<reference evidence="2" key="4">
    <citation type="submission" date="2017-01" db="UniProtKB">
        <authorList>
            <consortium name="EnsemblFungi"/>
        </authorList>
    </citation>
    <scope>IDENTIFICATION</scope>
    <source>
        <strain evidence="2">PH-1 / ATCC MYA-4620 / FGSC 9075 / NRRL 31084</strain>
    </source>
</reference>
<reference evidence="2 3" key="2">
    <citation type="journal article" date="2010" name="Nature">
        <title>Comparative genomics reveals mobile pathogenicity chromosomes in Fusarium.</title>
        <authorList>
            <person name="Ma L.J."/>
            <person name="van der Does H.C."/>
            <person name="Borkovich K.A."/>
            <person name="Coleman J.J."/>
            <person name="Daboussi M.J."/>
            <person name="Di Pietro A."/>
            <person name="Dufresne M."/>
            <person name="Freitag M."/>
            <person name="Grabherr M."/>
            <person name="Henrissat B."/>
            <person name="Houterman P.M."/>
            <person name="Kang S."/>
            <person name="Shim W.B."/>
            <person name="Woloshuk C."/>
            <person name="Xie X."/>
            <person name="Xu J.R."/>
            <person name="Antoniw J."/>
            <person name="Baker S.E."/>
            <person name="Bluhm B.H."/>
            <person name="Breakspear A."/>
            <person name="Brown D.W."/>
            <person name="Butchko R.A."/>
            <person name="Chapman S."/>
            <person name="Coulson R."/>
            <person name="Coutinho P.M."/>
            <person name="Danchin E.G."/>
            <person name="Diener A."/>
            <person name="Gale L.R."/>
            <person name="Gardiner D.M."/>
            <person name="Goff S."/>
            <person name="Hammond-Kosack K.E."/>
            <person name="Hilburn K."/>
            <person name="Hua-Van A."/>
            <person name="Jonkers W."/>
            <person name="Kazan K."/>
            <person name="Kodira C.D."/>
            <person name="Koehrsen M."/>
            <person name="Kumar L."/>
            <person name="Lee Y.H."/>
            <person name="Li L."/>
            <person name="Manners J.M."/>
            <person name="Miranda-Saavedra D."/>
            <person name="Mukherjee M."/>
            <person name="Park G."/>
            <person name="Park J."/>
            <person name="Park S.Y."/>
            <person name="Proctor R.H."/>
            <person name="Regev A."/>
            <person name="Ruiz-Roldan M.C."/>
            <person name="Sain D."/>
            <person name="Sakthikumar S."/>
            <person name="Sykes S."/>
            <person name="Schwartz D.C."/>
            <person name="Turgeon B.G."/>
            <person name="Wapinski I."/>
            <person name="Yoder O."/>
            <person name="Young S."/>
            <person name="Zeng Q."/>
            <person name="Zhou S."/>
            <person name="Galagan J."/>
            <person name="Cuomo C.A."/>
            <person name="Kistler H.C."/>
            <person name="Rep M."/>
        </authorList>
    </citation>
    <scope>GENOME REANNOTATION</scope>
    <source>
        <strain evidence="3">ATCC MYA-4620 / CBS 123657 / FGSC 9075 / NRRL 31084 / PH-1</strain>
        <strain evidence="2">PH-1 / ATCC MYA-4620 / FGSC 9075 / NRRL 31084</strain>
    </source>
</reference>
<evidence type="ECO:0000313" key="3">
    <source>
        <dbReference type="Proteomes" id="UP000070720"/>
    </source>
</evidence>
<reference evidence="1 3" key="3">
    <citation type="journal article" date="2015" name="BMC Genomics">
        <title>The completed genome sequence of the pathogenic ascomycete fungus Fusarium graminearum.</title>
        <authorList>
            <person name="King R."/>
            <person name="Urban M."/>
            <person name="Hammond-Kosack M.C."/>
            <person name="Hassani-Pak K."/>
            <person name="Hammond-Kosack K.E."/>
        </authorList>
    </citation>
    <scope>NUCLEOTIDE SEQUENCE [LARGE SCALE GENOMIC DNA]</scope>
    <source>
        <strain evidence="3">ATCC MYA-4620 / CBS 123657 / FGSC 9075 / NRRL 31084 / PH-1</strain>
        <strain evidence="1">PH-1</strain>
    </source>
</reference>
<sequence length="98" mass="10868">MARVKRPVLTVTAPNGEQVPVAIFALPVEEDELVPAAEFLPFEEEKKIPAVVASGPLLKPRDLEIDAMSINDLLAIIQRDHEKIVQKMKKEREDAGRG</sequence>
<organism evidence="1 3">
    <name type="scientific">Gibberella zeae (strain ATCC MYA-4620 / CBS 123657 / FGSC 9075 / NRRL 31084 / PH-1)</name>
    <name type="common">Wheat head blight fungus</name>
    <name type="synonym">Fusarium graminearum</name>
    <dbReference type="NCBI Taxonomy" id="229533"/>
    <lineage>
        <taxon>Eukaryota</taxon>
        <taxon>Fungi</taxon>
        <taxon>Dikarya</taxon>
        <taxon>Ascomycota</taxon>
        <taxon>Pezizomycotina</taxon>
        <taxon>Sordariomycetes</taxon>
        <taxon>Hypocreomycetidae</taxon>
        <taxon>Hypocreales</taxon>
        <taxon>Nectriaceae</taxon>
        <taxon>Fusarium</taxon>
    </lineage>
</organism>
<reference evidence="2 3" key="1">
    <citation type="journal article" date="2007" name="Science">
        <title>The Fusarium graminearum genome reveals a link between localized polymorphism and pathogen specialization.</title>
        <authorList>
            <person name="Cuomo C.A."/>
            <person name="Gueldener U."/>
            <person name="Xu J.-R."/>
            <person name="Trail F."/>
            <person name="Turgeon B.G."/>
            <person name="Di Pietro A."/>
            <person name="Walton J.D."/>
            <person name="Ma L.-J."/>
            <person name="Baker S.E."/>
            <person name="Rep M."/>
            <person name="Adam G."/>
            <person name="Antoniw J."/>
            <person name="Baldwin T."/>
            <person name="Calvo S.E."/>
            <person name="Chang Y.-L."/>
            <person name="DeCaprio D."/>
            <person name="Gale L.R."/>
            <person name="Gnerre S."/>
            <person name="Goswami R.S."/>
            <person name="Hammond-Kosack K."/>
            <person name="Harris L.J."/>
            <person name="Hilburn K."/>
            <person name="Kennell J.C."/>
            <person name="Kroken S."/>
            <person name="Magnuson J.K."/>
            <person name="Mannhaupt G."/>
            <person name="Mauceli E.W."/>
            <person name="Mewes H.-W."/>
            <person name="Mitterbauer R."/>
            <person name="Muehlbauer G."/>
            <person name="Muensterkoetter M."/>
            <person name="Nelson D."/>
            <person name="O'Donnell K."/>
            <person name="Ouellet T."/>
            <person name="Qi W."/>
            <person name="Quesneville H."/>
            <person name="Roncero M.I.G."/>
            <person name="Seong K.-Y."/>
            <person name="Tetko I.V."/>
            <person name="Urban M."/>
            <person name="Waalwijk C."/>
            <person name="Ward T.J."/>
            <person name="Yao J."/>
            <person name="Birren B.W."/>
            <person name="Kistler H.C."/>
        </authorList>
    </citation>
    <scope>NUCLEOTIDE SEQUENCE [LARGE SCALE GENOMIC DNA]</scope>
    <source>
        <strain evidence="3">ATCC MYA-4620 / CBS 123657 / FGSC 9075 / NRRL 31084 / PH-1</strain>
        <strain evidence="2">PH-1 / ATCC MYA-4620 / FGSC 9075 / NRRL 31084</strain>
    </source>
</reference>
<gene>
    <name evidence="1" type="ORF">FGRAMPH1_01T21847</name>
</gene>
<dbReference type="EnsemblFungi" id="CEF87618">
    <property type="protein sequence ID" value="CEF87618"/>
    <property type="gene ID" value="FGRRES_20319"/>
</dbReference>
<keyword evidence="3" id="KW-1185">Reference proteome</keyword>
<dbReference type="EMBL" id="HG970334">
    <property type="protein sequence ID" value="CEF87618.1"/>
    <property type="molecule type" value="Genomic_DNA"/>
</dbReference>
<evidence type="ECO:0000313" key="1">
    <source>
        <dbReference type="EMBL" id="CEF87618.1"/>
    </source>
</evidence>
<protein>
    <submittedName>
        <fullName evidence="1">Chromosome 3, complete genome</fullName>
    </submittedName>
</protein>
<proteinExistence type="predicted"/>
<dbReference type="AlphaFoldDB" id="A0A098E3G2"/>
<evidence type="ECO:0000313" key="2">
    <source>
        <dbReference type="EnsemblFungi" id="CEF87618"/>
    </source>
</evidence>
<name>A0A098E3G2_GIBZE</name>